<evidence type="ECO:0000256" key="11">
    <source>
        <dbReference type="SAM" id="MobiDB-lite"/>
    </source>
</evidence>
<dbReference type="GO" id="GO:0005634">
    <property type="term" value="C:nucleus"/>
    <property type="evidence" value="ECO:0007669"/>
    <property type="project" value="UniProtKB-SubCell"/>
</dbReference>
<gene>
    <name evidence="13" type="ORF">LOTGIDRAFT_235308</name>
</gene>
<dbReference type="GO" id="GO:0005737">
    <property type="term" value="C:cytoplasm"/>
    <property type="evidence" value="ECO:0007669"/>
    <property type="project" value="UniProtKB-SubCell"/>
</dbReference>
<dbReference type="AlphaFoldDB" id="V3ZVT3"/>
<keyword evidence="8" id="KW-0653">Protein transport</keyword>
<dbReference type="GO" id="GO:0015031">
    <property type="term" value="P:protein transport"/>
    <property type="evidence" value="ECO:0007669"/>
    <property type="project" value="UniProtKB-KW"/>
</dbReference>
<dbReference type="EMBL" id="KB203019">
    <property type="protein sequence ID" value="ESO86720.1"/>
    <property type="molecule type" value="Genomic_DNA"/>
</dbReference>
<dbReference type="Proteomes" id="UP000030746">
    <property type="component" value="Unassembled WGS sequence"/>
</dbReference>
<feature type="compositionally biased region" description="Polar residues" evidence="11">
    <location>
        <begin position="91"/>
        <end position="106"/>
    </location>
</feature>
<keyword evidence="14" id="KW-1185">Reference proteome</keyword>
<evidence type="ECO:0000256" key="3">
    <source>
        <dbReference type="ARBA" id="ARBA00006094"/>
    </source>
</evidence>
<dbReference type="PANTHER" id="PTHR13135">
    <property type="entry name" value="CYTOSOLIC RESINIFERATOXIN BINDING PROTEIN RBP-26"/>
    <property type="match status" value="1"/>
</dbReference>
<dbReference type="Pfam" id="PF10258">
    <property type="entry name" value="PHAX_RNA-bd"/>
    <property type="match status" value="1"/>
</dbReference>
<dbReference type="OrthoDB" id="20573at2759"/>
<comment type="similarity">
    <text evidence="3">Belongs to the PHAX family.</text>
</comment>
<feature type="compositionally biased region" description="Basic and acidic residues" evidence="11">
    <location>
        <begin position="351"/>
        <end position="372"/>
    </location>
</feature>
<evidence type="ECO:0000256" key="4">
    <source>
        <dbReference type="ARBA" id="ARBA00016856"/>
    </source>
</evidence>
<comment type="subcellular location">
    <subcellularLocation>
        <location evidence="2">Cytoplasm</location>
    </subcellularLocation>
    <subcellularLocation>
        <location evidence="1">Nucleus</location>
    </subcellularLocation>
</comment>
<dbReference type="CTD" id="20249812"/>
<evidence type="ECO:0000313" key="13">
    <source>
        <dbReference type="EMBL" id="ESO86720.1"/>
    </source>
</evidence>
<evidence type="ECO:0000256" key="1">
    <source>
        <dbReference type="ARBA" id="ARBA00004123"/>
    </source>
</evidence>
<evidence type="ECO:0000256" key="5">
    <source>
        <dbReference type="ARBA" id="ARBA00022448"/>
    </source>
</evidence>
<feature type="region of interest" description="Disordered" evidence="11">
    <location>
        <begin position="54"/>
        <end position="78"/>
    </location>
</feature>
<name>V3ZVT3_LOTGI</name>
<keyword evidence="7" id="KW-0694">RNA-binding</keyword>
<dbReference type="InterPro" id="IPR019385">
    <property type="entry name" value="PHAX_RNA-binding_domain"/>
</dbReference>
<evidence type="ECO:0000256" key="9">
    <source>
        <dbReference type="ARBA" id="ARBA00023242"/>
    </source>
</evidence>
<keyword evidence="9" id="KW-0539">Nucleus</keyword>
<evidence type="ECO:0000259" key="12">
    <source>
        <dbReference type="Pfam" id="PF10258"/>
    </source>
</evidence>
<sequence>MEELEDGEVLDSDSEDKVVNTSSKNGCTDRNKVPVPDIVKSVNDSLVSRYAAVHSYRTAKPQTTGSDESDASSDEDSDLWNCKRAKYLSSQRAQDFCSERNNPSYSKTEHFIHSPRKKEFASFSKSSSSTSHKKRAGNNIWGAVIQEQTLTQDIHGFGVDKDEELNCDRNVESYDYTKSHIDSRPHLEPDLVAVGSSANDDPFGGVVDLEPNEGAQGLKRKRPARNRVGKRTFDKDKCRDHIGVTSEDSVPQIVNAMVKQLNEPKVELITRVVETLGKKKSLELLYLTEDIEESGGMYVMNGERRRTPGGVFFQLLKMDMDVTKAHIKHIFAEEEKLKTKGYREARRRKLQEKSSKENRNDMEEDDDSRKPDTTLLDTNTSIDCDVSTLDSMKDDSITLEIAPEDEITLS</sequence>
<proteinExistence type="inferred from homology"/>
<keyword evidence="5" id="KW-0813">Transport</keyword>
<dbReference type="GeneID" id="20249812"/>
<dbReference type="HOGENOM" id="CLU_058840_1_0_1"/>
<reference evidence="13 14" key="1">
    <citation type="journal article" date="2013" name="Nature">
        <title>Insights into bilaterian evolution from three spiralian genomes.</title>
        <authorList>
            <person name="Simakov O."/>
            <person name="Marletaz F."/>
            <person name="Cho S.J."/>
            <person name="Edsinger-Gonzales E."/>
            <person name="Havlak P."/>
            <person name="Hellsten U."/>
            <person name="Kuo D.H."/>
            <person name="Larsson T."/>
            <person name="Lv J."/>
            <person name="Arendt D."/>
            <person name="Savage R."/>
            <person name="Osoegawa K."/>
            <person name="de Jong P."/>
            <person name="Grimwood J."/>
            <person name="Chapman J.A."/>
            <person name="Shapiro H."/>
            <person name="Aerts A."/>
            <person name="Otillar R.P."/>
            <person name="Terry A.Y."/>
            <person name="Boore J.L."/>
            <person name="Grigoriev I.V."/>
            <person name="Lindberg D.R."/>
            <person name="Seaver E.C."/>
            <person name="Weisblat D.A."/>
            <person name="Putnam N.H."/>
            <person name="Rokhsar D.S."/>
        </authorList>
    </citation>
    <scope>NUCLEOTIDE SEQUENCE [LARGE SCALE GENOMIC DNA]</scope>
</reference>
<feature type="domain" description="Phosphorylated adapter RNA export protein RNA-binding" evidence="12">
    <location>
        <begin position="254"/>
        <end position="335"/>
    </location>
</feature>
<dbReference type="GO" id="GO:0003723">
    <property type="term" value="F:RNA binding"/>
    <property type="evidence" value="ECO:0007669"/>
    <property type="project" value="UniProtKB-KW"/>
</dbReference>
<accession>V3ZVT3</accession>
<dbReference type="GO" id="GO:0006408">
    <property type="term" value="P:snRNA export from nucleus"/>
    <property type="evidence" value="ECO:0007669"/>
    <property type="project" value="InterPro"/>
</dbReference>
<evidence type="ECO:0000256" key="2">
    <source>
        <dbReference type="ARBA" id="ARBA00004496"/>
    </source>
</evidence>
<evidence type="ECO:0000256" key="6">
    <source>
        <dbReference type="ARBA" id="ARBA00022490"/>
    </source>
</evidence>
<organism evidence="13 14">
    <name type="scientific">Lottia gigantea</name>
    <name type="common">Giant owl limpet</name>
    <dbReference type="NCBI Taxonomy" id="225164"/>
    <lineage>
        <taxon>Eukaryota</taxon>
        <taxon>Metazoa</taxon>
        <taxon>Spiralia</taxon>
        <taxon>Lophotrochozoa</taxon>
        <taxon>Mollusca</taxon>
        <taxon>Gastropoda</taxon>
        <taxon>Patellogastropoda</taxon>
        <taxon>Lottioidea</taxon>
        <taxon>Lottiidae</taxon>
        <taxon>Lottia</taxon>
    </lineage>
</organism>
<feature type="compositionally biased region" description="Acidic residues" evidence="11">
    <location>
        <begin position="1"/>
        <end position="14"/>
    </location>
</feature>
<keyword evidence="6" id="KW-0963">Cytoplasm</keyword>
<evidence type="ECO:0000256" key="7">
    <source>
        <dbReference type="ARBA" id="ARBA00022884"/>
    </source>
</evidence>
<feature type="compositionally biased region" description="Acidic residues" evidence="11">
    <location>
        <begin position="67"/>
        <end position="78"/>
    </location>
</feature>
<feature type="region of interest" description="Disordered" evidence="11">
    <location>
        <begin position="342"/>
        <end position="381"/>
    </location>
</feature>
<dbReference type="STRING" id="225164.V3ZVT3"/>
<dbReference type="OMA" id="ADEISFX"/>
<dbReference type="InterPro" id="IPR038092">
    <property type="entry name" value="PHAX_RNA-binding_sf"/>
</dbReference>
<dbReference type="Gene3D" id="1.10.10.1440">
    <property type="entry name" value="PHAX RNA-binding domain"/>
    <property type="match status" value="1"/>
</dbReference>
<dbReference type="RefSeq" id="XP_009062696.1">
    <property type="nucleotide sequence ID" value="XM_009064448.1"/>
</dbReference>
<protein>
    <recommendedName>
        <fullName evidence="4">Phosphorylated adapter RNA export protein</fullName>
    </recommendedName>
    <alternativeName>
        <fullName evidence="10">RNA U small nuclear RNA export adapter protein</fullName>
    </alternativeName>
</protein>
<evidence type="ECO:0000256" key="10">
    <source>
        <dbReference type="ARBA" id="ARBA00030834"/>
    </source>
</evidence>
<dbReference type="PANTHER" id="PTHR13135:SF0">
    <property type="entry name" value="PHOSPHORYLATED ADAPTER RNA EXPORT PROTEIN"/>
    <property type="match status" value="1"/>
</dbReference>
<feature type="region of interest" description="Disordered" evidence="11">
    <location>
        <begin position="91"/>
        <end position="111"/>
    </location>
</feature>
<evidence type="ECO:0000313" key="14">
    <source>
        <dbReference type="Proteomes" id="UP000030746"/>
    </source>
</evidence>
<dbReference type="KEGG" id="lgi:LOTGIDRAFT_235308"/>
<dbReference type="FunFam" id="1.10.10.1440:FF:000001">
    <property type="entry name" value="phosphorylated adapter RNA export protein-like"/>
    <property type="match status" value="1"/>
</dbReference>
<feature type="region of interest" description="Disordered" evidence="11">
    <location>
        <begin position="1"/>
        <end position="38"/>
    </location>
</feature>
<evidence type="ECO:0000256" key="8">
    <source>
        <dbReference type="ARBA" id="ARBA00022927"/>
    </source>
</evidence>
<dbReference type="InterPro" id="IPR039047">
    <property type="entry name" value="PHAX"/>
</dbReference>